<dbReference type="HOGENOM" id="CLU_144106_0_0_3"/>
<reference evidence="1 2" key="2">
    <citation type="journal article" date="2003" name="DNA Res.">
        <title>Complete genome structure of Gloeobacter violaceus PCC 7421, a cyanobacterium that lacks thylakoids (supplement).</title>
        <authorList>
            <person name="Nakamura Y."/>
            <person name="Kaneko T."/>
            <person name="Sato S."/>
            <person name="Mimuro M."/>
            <person name="Miyashita H."/>
            <person name="Tsuchiya T."/>
            <person name="Sasamoto S."/>
            <person name="Watanabe A."/>
            <person name="Kawashima K."/>
            <person name="Kishida Y."/>
            <person name="Kiyokawa C."/>
            <person name="Kohara M."/>
            <person name="Matsumoto M."/>
            <person name="Matsuno A."/>
            <person name="Nakazaki N."/>
            <person name="Shimpo S."/>
            <person name="Takeuchi C."/>
            <person name="Yamada M."/>
            <person name="Tabata S."/>
        </authorList>
    </citation>
    <scope>NUCLEOTIDE SEQUENCE [LARGE SCALE GENOMIC DNA]</scope>
    <source>
        <strain evidence="2">ATCC 29082 / PCC 7421</strain>
    </source>
</reference>
<dbReference type="InterPro" id="IPR009057">
    <property type="entry name" value="Homeodomain-like_sf"/>
</dbReference>
<dbReference type="InterPro" id="IPR036388">
    <property type="entry name" value="WH-like_DNA-bd_sf"/>
</dbReference>
<keyword evidence="2" id="KW-1185">Reference proteome</keyword>
<dbReference type="InParanoid" id="Q7NIM2"/>
<reference evidence="1 2" key="1">
    <citation type="journal article" date="2003" name="DNA Res.">
        <title>Complete genome structure of Gloeobacter violaceus PCC 7421, a cyanobacterium that lacks thylakoids.</title>
        <authorList>
            <person name="Nakamura Y."/>
            <person name="Kaneko T."/>
            <person name="Sato S."/>
            <person name="Mimuro M."/>
            <person name="Miyashita H."/>
            <person name="Tsuchiya T."/>
            <person name="Sasamoto S."/>
            <person name="Watanabe A."/>
            <person name="Kawashima K."/>
            <person name="Kishida Y."/>
            <person name="Kiyokawa C."/>
            <person name="Kohara M."/>
            <person name="Matsumoto M."/>
            <person name="Matsuno A."/>
            <person name="Nakazaki N."/>
            <person name="Shimpo S."/>
            <person name="Takeuchi C."/>
            <person name="Yamada M."/>
            <person name="Tabata S."/>
        </authorList>
    </citation>
    <scope>NUCLEOTIDE SEQUENCE [LARGE SCALE GENOMIC DNA]</scope>
    <source>
        <strain evidence="2">ATCC 29082 / PCC 7421</strain>
    </source>
</reference>
<evidence type="ECO:0000313" key="2">
    <source>
        <dbReference type="Proteomes" id="UP000000557"/>
    </source>
</evidence>
<dbReference type="EnsemblBacteria" id="BAC90102">
    <property type="protein sequence ID" value="BAC90102"/>
    <property type="gene ID" value="BAC90102"/>
</dbReference>
<dbReference type="InterPro" id="IPR007367">
    <property type="entry name" value="DUF433"/>
</dbReference>
<dbReference type="Pfam" id="PF04255">
    <property type="entry name" value="DUF433"/>
    <property type="match status" value="1"/>
</dbReference>
<dbReference type="PhylomeDB" id="Q7NIM2"/>
<dbReference type="KEGG" id="gvi:gll2161"/>
<dbReference type="Gene3D" id="1.10.10.10">
    <property type="entry name" value="Winged helix-like DNA-binding domain superfamily/Winged helix DNA-binding domain"/>
    <property type="match status" value="1"/>
</dbReference>
<proteinExistence type="predicted"/>
<dbReference type="EMBL" id="BA000045">
    <property type="protein sequence ID" value="BAC90102.1"/>
    <property type="molecule type" value="Genomic_DNA"/>
</dbReference>
<protein>
    <submittedName>
        <fullName evidence="1">Gll2161 protein</fullName>
    </submittedName>
</protein>
<dbReference type="PANTHER" id="PTHR34849:SF4">
    <property type="entry name" value="SLR1209 PROTEIN"/>
    <property type="match status" value="1"/>
</dbReference>
<dbReference type="STRING" id="251221.gene:10759656"/>
<dbReference type="RefSeq" id="WP_011142158.1">
    <property type="nucleotide sequence ID" value="NC_005125.1"/>
</dbReference>
<dbReference type="OrthoDB" id="427442at2"/>
<name>Q7NIM2_GLOVI</name>
<organism evidence="1 2">
    <name type="scientific">Gloeobacter violaceus (strain ATCC 29082 / PCC 7421)</name>
    <dbReference type="NCBI Taxonomy" id="251221"/>
    <lineage>
        <taxon>Bacteria</taxon>
        <taxon>Bacillati</taxon>
        <taxon>Cyanobacteriota</taxon>
        <taxon>Cyanophyceae</taxon>
        <taxon>Gloeobacterales</taxon>
        <taxon>Gloeobacteraceae</taxon>
        <taxon>Gloeobacter</taxon>
    </lineage>
</organism>
<sequence>MTSEEMAYLLSALTPAQKAQAVQTLTLGLTSTGLGVEQTPEVMGGDACIGRTRIPVWLLESFRRQGVSDAELLTNYPSLTAADLVNAWAYAEAYPDQIERALREHEAA</sequence>
<dbReference type="AlphaFoldDB" id="Q7NIM2"/>
<evidence type="ECO:0000313" key="1">
    <source>
        <dbReference type="EMBL" id="BAC90102.1"/>
    </source>
</evidence>
<dbReference type="SUPFAM" id="SSF46689">
    <property type="entry name" value="Homeodomain-like"/>
    <property type="match status" value="1"/>
</dbReference>
<dbReference type="Proteomes" id="UP000000557">
    <property type="component" value="Chromosome"/>
</dbReference>
<accession>Q7NIM2</accession>
<gene>
    <name evidence="1" type="ordered locus">gll2161</name>
</gene>
<dbReference type="eggNOG" id="COG2442">
    <property type="taxonomic scope" value="Bacteria"/>
</dbReference>
<dbReference type="PANTHER" id="PTHR34849">
    <property type="entry name" value="SSL5025 PROTEIN"/>
    <property type="match status" value="1"/>
</dbReference>